<gene>
    <name evidence="2" type="ORF">PILCRDRAFT_85738</name>
</gene>
<sequence length="267" mass="29145">MLNSHIPGTNSGGSDKLPQLQRLANWARTETGTGRQRGIHTITITPSQPPPVPPRMTHLDYIALGSRTMAHDTGIVQALEVTMQALEAVTAQLWLLSEEIPVSQLASQTPLPPTPTSPLPPPTTVHIDCNLTPVTCLTDVSTTDSYSTAFSDTDISFYPPPTRLNTPALESKILVTASRTPLALTVTDDSVTLEPLPLAAQRPPPTRLVQIQGVYKPKWYTVICGRRTGIFNDWLYTNSLMTGIPSQNFRGFHTEEAAQGHYTENRG</sequence>
<organism evidence="2 3">
    <name type="scientific">Piloderma croceum (strain F 1598)</name>
    <dbReference type="NCBI Taxonomy" id="765440"/>
    <lineage>
        <taxon>Eukaryota</taxon>
        <taxon>Fungi</taxon>
        <taxon>Dikarya</taxon>
        <taxon>Basidiomycota</taxon>
        <taxon>Agaricomycotina</taxon>
        <taxon>Agaricomycetes</taxon>
        <taxon>Agaricomycetidae</taxon>
        <taxon>Atheliales</taxon>
        <taxon>Atheliaceae</taxon>
        <taxon>Piloderma</taxon>
    </lineage>
</organism>
<dbReference type="SUPFAM" id="SSF55658">
    <property type="entry name" value="L9 N-domain-like"/>
    <property type="match status" value="1"/>
</dbReference>
<dbReference type="OrthoDB" id="3270804at2759"/>
<feature type="domain" description="Ribonuclease H1 N-terminal" evidence="1">
    <location>
        <begin position="218"/>
        <end position="259"/>
    </location>
</feature>
<dbReference type="InParanoid" id="A0A0C3FUB6"/>
<evidence type="ECO:0000313" key="3">
    <source>
        <dbReference type="Proteomes" id="UP000054166"/>
    </source>
</evidence>
<dbReference type="InterPro" id="IPR011320">
    <property type="entry name" value="RNase_H1_N"/>
</dbReference>
<proteinExistence type="predicted"/>
<reference evidence="2 3" key="1">
    <citation type="submission" date="2014-04" db="EMBL/GenBank/DDBJ databases">
        <authorList>
            <consortium name="DOE Joint Genome Institute"/>
            <person name="Kuo A."/>
            <person name="Tarkka M."/>
            <person name="Buscot F."/>
            <person name="Kohler A."/>
            <person name="Nagy L.G."/>
            <person name="Floudas D."/>
            <person name="Copeland A."/>
            <person name="Barry K.W."/>
            <person name="Cichocki N."/>
            <person name="Veneault-Fourrey C."/>
            <person name="LaButti K."/>
            <person name="Lindquist E.A."/>
            <person name="Lipzen A."/>
            <person name="Lundell T."/>
            <person name="Morin E."/>
            <person name="Murat C."/>
            <person name="Sun H."/>
            <person name="Tunlid A."/>
            <person name="Henrissat B."/>
            <person name="Grigoriev I.V."/>
            <person name="Hibbett D.S."/>
            <person name="Martin F."/>
            <person name="Nordberg H.P."/>
            <person name="Cantor M.N."/>
            <person name="Hua S.X."/>
        </authorList>
    </citation>
    <scope>NUCLEOTIDE SEQUENCE [LARGE SCALE GENOMIC DNA]</scope>
    <source>
        <strain evidence="2 3">F 1598</strain>
    </source>
</reference>
<dbReference type="InterPro" id="IPR037056">
    <property type="entry name" value="RNase_H1_N_sf"/>
</dbReference>
<dbReference type="Pfam" id="PF01693">
    <property type="entry name" value="Cauli_VI"/>
    <property type="match status" value="1"/>
</dbReference>
<evidence type="ECO:0000259" key="1">
    <source>
        <dbReference type="Pfam" id="PF01693"/>
    </source>
</evidence>
<name>A0A0C3FUB6_PILCF</name>
<protein>
    <recommendedName>
        <fullName evidence="1">Ribonuclease H1 N-terminal domain-containing protein</fullName>
    </recommendedName>
</protein>
<dbReference type="Gene3D" id="3.40.970.10">
    <property type="entry name" value="Ribonuclease H1, N-terminal domain"/>
    <property type="match status" value="1"/>
</dbReference>
<dbReference type="AlphaFoldDB" id="A0A0C3FUB6"/>
<keyword evidence="3" id="KW-1185">Reference proteome</keyword>
<accession>A0A0C3FUB6</accession>
<dbReference type="Proteomes" id="UP000054166">
    <property type="component" value="Unassembled WGS sequence"/>
</dbReference>
<dbReference type="HOGENOM" id="CLU_1042477_0_0_1"/>
<reference evidence="3" key="2">
    <citation type="submission" date="2015-01" db="EMBL/GenBank/DDBJ databases">
        <title>Evolutionary Origins and Diversification of the Mycorrhizal Mutualists.</title>
        <authorList>
            <consortium name="DOE Joint Genome Institute"/>
            <consortium name="Mycorrhizal Genomics Consortium"/>
            <person name="Kohler A."/>
            <person name="Kuo A."/>
            <person name="Nagy L.G."/>
            <person name="Floudas D."/>
            <person name="Copeland A."/>
            <person name="Barry K.W."/>
            <person name="Cichocki N."/>
            <person name="Veneault-Fourrey C."/>
            <person name="LaButti K."/>
            <person name="Lindquist E.A."/>
            <person name="Lipzen A."/>
            <person name="Lundell T."/>
            <person name="Morin E."/>
            <person name="Murat C."/>
            <person name="Riley R."/>
            <person name="Ohm R."/>
            <person name="Sun H."/>
            <person name="Tunlid A."/>
            <person name="Henrissat B."/>
            <person name="Grigoriev I.V."/>
            <person name="Hibbett D.S."/>
            <person name="Martin F."/>
        </authorList>
    </citation>
    <scope>NUCLEOTIDE SEQUENCE [LARGE SCALE GENOMIC DNA]</scope>
    <source>
        <strain evidence="3">F 1598</strain>
    </source>
</reference>
<evidence type="ECO:0000313" key="2">
    <source>
        <dbReference type="EMBL" id="KIM87975.1"/>
    </source>
</evidence>
<dbReference type="EMBL" id="KN832978">
    <property type="protein sequence ID" value="KIM87975.1"/>
    <property type="molecule type" value="Genomic_DNA"/>
</dbReference>
<dbReference type="InterPro" id="IPR009027">
    <property type="entry name" value="Ribosomal_bL9/RNase_H1_N"/>
</dbReference>